<dbReference type="SUPFAM" id="SSF56300">
    <property type="entry name" value="Metallo-dependent phosphatases"/>
    <property type="match status" value="1"/>
</dbReference>
<dbReference type="OrthoDB" id="9813918at2"/>
<dbReference type="AlphaFoldDB" id="A0A921P104"/>
<protein>
    <submittedName>
        <fullName evidence="3">YfcE family phosphodiesterase</fullName>
    </submittedName>
</protein>
<keyword evidence="4" id="KW-1185">Reference proteome</keyword>
<dbReference type="EMBL" id="PDWK01000025">
    <property type="protein sequence ID" value="KAF1689230.1"/>
    <property type="molecule type" value="Genomic_DNA"/>
</dbReference>
<proteinExistence type="inferred from homology"/>
<dbReference type="GO" id="GO:0016791">
    <property type="term" value="F:phosphatase activity"/>
    <property type="evidence" value="ECO:0007669"/>
    <property type="project" value="TreeGrafter"/>
</dbReference>
<comment type="similarity">
    <text evidence="1">Belongs to the metallophosphoesterase superfamily. YfcE family.</text>
</comment>
<comment type="caution">
    <text evidence="3">The sequence shown here is derived from an EMBL/GenBank/DDBJ whole genome shotgun (WGS) entry which is preliminary data.</text>
</comment>
<dbReference type="Proteomes" id="UP000717981">
    <property type="component" value="Unassembled WGS sequence"/>
</dbReference>
<dbReference type="InterPro" id="IPR011152">
    <property type="entry name" value="Pesterase_MJ0912"/>
</dbReference>
<accession>A0A921P104</accession>
<gene>
    <name evidence="3" type="ORF">CR938_06830</name>
</gene>
<organism evidence="3 4">
    <name type="scientific">Pseudoxanthomonas taiwanensis</name>
    <dbReference type="NCBI Taxonomy" id="176598"/>
    <lineage>
        <taxon>Bacteria</taxon>
        <taxon>Pseudomonadati</taxon>
        <taxon>Pseudomonadota</taxon>
        <taxon>Gammaproteobacteria</taxon>
        <taxon>Lysobacterales</taxon>
        <taxon>Lysobacteraceae</taxon>
        <taxon>Pseudoxanthomonas</taxon>
    </lineage>
</organism>
<dbReference type="Gene3D" id="3.60.21.10">
    <property type="match status" value="1"/>
</dbReference>
<dbReference type="RefSeq" id="WP_162124283.1">
    <property type="nucleotide sequence ID" value="NZ_PDWK01000025.1"/>
</dbReference>
<dbReference type="GO" id="GO:0005737">
    <property type="term" value="C:cytoplasm"/>
    <property type="evidence" value="ECO:0007669"/>
    <property type="project" value="TreeGrafter"/>
</dbReference>
<name>A0A921P104_9GAMM</name>
<feature type="domain" description="Calcineurin-like phosphoesterase" evidence="2">
    <location>
        <begin position="1"/>
        <end position="177"/>
    </location>
</feature>
<dbReference type="InterPro" id="IPR024654">
    <property type="entry name" value="Calcineurin-like_PHP_lpxH"/>
</dbReference>
<dbReference type="InterPro" id="IPR050126">
    <property type="entry name" value="Ap4A_hydrolase"/>
</dbReference>
<dbReference type="PIRSF" id="PIRSF000883">
    <property type="entry name" value="Pesterase_MJ0912"/>
    <property type="match status" value="1"/>
</dbReference>
<dbReference type="PANTHER" id="PTHR42850">
    <property type="entry name" value="METALLOPHOSPHOESTERASE"/>
    <property type="match status" value="1"/>
</dbReference>
<evidence type="ECO:0000259" key="2">
    <source>
        <dbReference type="Pfam" id="PF12850"/>
    </source>
</evidence>
<dbReference type="InterPro" id="IPR029052">
    <property type="entry name" value="Metallo-depent_PP-like"/>
</dbReference>
<evidence type="ECO:0000256" key="1">
    <source>
        <dbReference type="ARBA" id="ARBA00008950"/>
    </source>
</evidence>
<evidence type="ECO:0000313" key="3">
    <source>
        <dbReference type="EMBL" id="KAF1689230.1"/>
    </source>
</evidence>
<evidence type="ECO:0000313" key="4">
    <source>
        <dbReference type="Proteomes" id="UP000717981"/>
    </source>
</evidence>
<dbReference type="PANTHER" id="PTHR42850:SF2">
    <property type="entry name" value="BLL5683 PROTEIN"/>
    <property type="match status" value="1"/>
</dbReference>
<reference evidence="3" key="1">
    <citation type="submission" date="2017-10" db="EMBL/GenBank/DDBJ databases">
        <title>Whole genome sequencing of members of genus Pseudoxanthomonas.</title>
        <authorList>
            <person name="Kumar S."/>
            <person name="Bansal K."/>
            <person name="Kaur A."/>
            <person name="Patil P."/>
            <person name="Sharma S."/>
            <person name="Patil P.B."/>
        </authorList>
    </citation>
    <scope>NUCLEOTIDE SEQUENCE</scope>
    <source>
        <strain evidence="3">DSM 22914</strain>
    </source>
</reference>
<dbReference type="Pfam" id="PF12850">
    <property type="entry name" value="Metallophos_2"/>
    <property type="match status" value="1"/>
</dbReference>
<sequence>MRIAAISDIHGNLDALQAVLADIARRGCDLVVNLGDMLSGPLRAAATADLLMERRFPTVRGNHDRQLLDPPDRMRPSDAMAHAQLSRAQLDWLAALPPLLRIEDVLLCHGTPDSDCTYLLEDVHAGRLRPSAPAEVARRLGGGGARLVLCGHSHTPRTVRLDDGCLVVNPGSVGLPAYRTDWPSPHRAETGTPHARYAVLQRHGHDWEAELVAVEYDFRAMARLAAARGCGDWSMALRTGRVA</sequence>